<keyword evidence="2" id="KW-1185">Reference proteome</keyword>
<accession>A0ACB9NER3</accession>
<protein>
    <submittedName>
        <fullName evidence="1">Uncharacterized protein</fullName>
    </submittedName>
</protein>
<proteinExistence type="predicted"/>
<evidence type="ECO:0000313" key="1">
    <source>
        <dbReference type="EMBL" id="KAI4334963.1"/>
    </source>
</evidence>
<comment type="caution">
    <text evidence="1">The sequence shown here is derived from an EMBL/GenBank/DDBJ whole genome shotgun (WGS) entry which is preliminary data.</text>
</comment>
<dbReference type="EMBL" id="CM039431">
    <property type="protein sequence ID" value="KAI4334963.1"/>
    <property type="molecule type" value="Genomic_DNA"/>
</dbReference>
<reference evidence="1 2" key="1">
    <citation type="journal article" date="2022" name="DNA Res.">
        <title>Chromosomal-level genome assembly of the orchid tree Bauhinia variegata (Leguminosae; Cercidoideae) supports the allotetraploid origin hypothesis of Bauhinia.</title>
        <authorList>
            <person name="Zhong Y."/>
            <person name="Chen Y."/>
            <person name="Zheng D."/>
            <person name="Pang J."/>
            <person name="Liu Y."/>
            <person name="Luo S."/>
            <person name="Meng S."/>
            <person name="Qian L."/>
            <person name="Wei D."/>
            <person name="Dai S."/>
            <person name="Zhou R."/>
        </authorList>
    </citation>
    <scope>NUCLEOTIDE SEQUENCE [LARGE SCALE GENOMIC DNA]</scope>
    <source>
        <strain evidence="1">BV-YZ2020</strain>
    </source>
</reference>
<organism evidence="1 2">
    <name type="scientific">Bauhinia variegata</name>
    <name type="common">Purple orchid tree</name>
    <name type="synonym">Phanera variegata</name>
    <dbReference type="NCBI Taxonomy" id="167791"/>
    <lineage>
        <taxon>Eukaryota</taxon>
        <taxon>Viridiplantae</taxon>
        <taxon>Streptophyta</taxon>
        <taxon>Embryophyta</taxon>
        <taxon>Tracheophyta</taxon>
        <taxon>Spermatophyta</taxon>
        <taxon>Magnoliopsida</taxon>
        <taxon>eudicotyledons</taxon>
        <taxon>Gunneridae</taxon>
        <taxon>Pentapetalae</taxon>
        <taxon>rosids</taxon>
        <taxon>fabids</taxon>
        <taxon>Fabales</taxon>
        <taxon>Fabaceae</taxon>
        <taxon>Cercidoideae</taxon>
        <taxon>Cercideae</taxon>
        <taxon>Bauhiniinae</taxon>
        <taxon>Bauhinia</taxon>
    </lineage>
</organism>
<dbReference type="Proteomes" id="UP000828941">
    <property type="component" value="Chromosome 6"/>
</dbReference>
<gene>
    <name evidence="1" type="ORF">L6164_013657</name>
</gene>
<name>A0ACB9NER3_BAUVA</name>
<evidence type="ECO:0000313" key="2">
    <source>
        <dbReference type="Proteomes" id="UP000828941"/>
    </source>
</evidence>
<sequence>METTRRVGVAVDFSPCSNKALKWAVDNVVRDGDHLILVTIRPDGDYENGEIQLWAVTGSRNYSLPTFDFIILCLFSKVFSYPSVDSKFLRNYSFTLDHAG</sequence>